<keyword evidence="3" id="KW-0963">Cytoplasm</keyword>
<dbReference type="GO" id="GO:0005737">
    <property type="term" value="C:cytoplasm"/>
    <property type="evidence" value="ECO:0007669"/>
    <property type="project" value="UniProtKB-SubCell"/>
</dbReference>
<sequence length="397" mass="45160">MSTTKVNVDGMLLFEQPFARVPYENYRKVFRASQRNIEKELGSVLSLSNDLQKRSMANEGNVEEAVKVVDGMIGRVENLKRKLSDLQENNGKPTLDVILERLHHLANLETLPTTNCADHSRWADTRLDRWLVDWALRGGRHQTARTLAQERGIETLVDIDLFMDIHRIESALRRHSCAEAIAWCSENKTALRKIKSTLEFELRLQEYIELARARKTQEAITYSRKYLISWQETHLSQIMQASALLAVLPSTNCGQYKRLYDNSRWISLIQAFRLAAYTLNSLSTEPLLNLALYAGLAALKLPACYDHNPNVNCPVCDPNIRVLANEVPYSHHTNSTIVCRLSGKIMDEDNMPMAFPNGYVYSREALEEMAAKNDGKVTCPQSNHTCDFSALKKVFIS</sequence>
<feature type="domain" description="RING-Gid-type" evidence="9">
    <location>
        <begin position="313"/>
        <end position="382"/>
    </location>
</feature>
<evidence type="ECO:0000256" key="2">
    <source>
        <dbReference type="ARBA" id="ARBA00010615"/>
    </source>
</evidence>
<evidence type="ECO:0000256" key="4">
    <source>
        <dbReference type="ARBA" id="ARBA00022723"/>
    </source>
</evidence>
<dbReference type="SMART" id="SM00668">
    <property type="entry name" value="CTLH"/>
    <property type="match status" value="1"/>
</dbReference>
<dbReference type="Pfam" id="PF10607">
    <property type="entry name" value="CTLH"/>
    <property type="match status" value="1"/>
</dbReference>
<dbReference type="InterPro" id="IPR045098">
    <property type="entry name" value="Fyv10_fam"/>
</dbReference>
<dbReference type="InterPro" id="IPR006595">
    <property type="entry name" value="CTLH_C"/>
</dbReference>
<protein>
    <recommendedName>
        <fullName evidence="12">Macrophage erythroblast attacher</fullName>
    </recommendedName>
</protein>
<gene>
    <name evidence="10" type="ORF">M404DRAFT_992635</name>
</gene>
<evidence type="ECO:0000256" key="7">
    <source>
        <dbReference type="PROSITE-ProRule" id="PRU01215"/>
    </source>
</evidence>
<accession>A0A0C3PJM2</accession>
<dbReference type="InterPro" id="IPR013144">
    <property type="entry name" value="CRA_dom"/>
</dbReference>
<dbReference type="STRING" id="870435.A0A0C3PJM2"/>
<dbReference type="PANTHER" id="PTHR12170">
    <property type="entry name" value="MACROPHAGE ERYTHROBLAST ATTACHER-RELATED"/>
    <property type="match status" value="1"/>
</dbReference>
<dbReference type="SMART" id="SM00757">
    <property type="entry name" value="CRA"/>
    <property type="match status" value="1"/>
</dbReference>
<dbReference type="GO" id="GO:0005634">
    <property type="term" value="C:nucleus"/>
    <property type="evidence" value="ECO:0007669"/>
    <property type="project" value="TreeGrafter"/>
</dbReference>
<feature type="zinc finger region" description="RING-Gid-type" evidence="7">
    <location>
        <begin position="313"/>
        <end position="382"/>
    </location>
</feature>
<evidence type="ECO:0000259" key="8">
    <source>
        <dbReference type="PROSITE" id="PS50897"/>
    </source>
</evidence>
<keyword evidence="6" id="KW-0862">Zinc</keyword>
<dbReference type="FunCoup" id="A0A0C3PJM2">
    <property type="interactions" value="476"/>
</dbReference>
<reference evidence="10 11" key="1">
    <citation type="submission" date="2014-04" db="EMBL/GenBank/DDBJ databases">
        <authorList>
            <consortium name="DOE Joint Genome Institute"/>
            <person name="Kuo A."/>
            <person name="Kohler A."/>
            <person name="Costa M.D."/>
            <person name="Nagy L.G."/>
            <person name="Floudas D."/>
            <person name="Copeland A."/>
            <person name="Barry K.W."/>
            <person name="Cichocki N."/>
            <person name="Veneault-Fourrey C."/>
            <person name="LaButti K."/>
            <person name="Lindquist E.A."/>
            <person name="Lipzen A."/>
            <person name="Lundell T."/>
            <person name="Morin E."/>
            <person name="Murat C."/>
            <person name="Sun H."/>
            <person name="Tunlid A."/>
            <person name="Henrissat B."/>
            <person name="Grigoriev I.V."/>
            <person name="Hibbett D.S."/>
            <person name="Martin F."/>
            <person name="Nordberg H.P."/>
            <person name="Cantor M.N."/>
            <person name="Hua S.X."/>
        </authorList>
    </citation>
    <scope>NUCLEOTIDE SEQUENCE [LARGE SCALE GENOMIC DNA]</scope>
    <source>
        <strain evidence="10 11">Marx 270</strain>
    </source>
</reference>
<dbReference type="InterPro" id="IPR024964">
    <property type="entry name" value="CTLH/CRA"/>
</dbReference>
<organism evidence="10 11">
    <name type="scientific">Pisolithus tinctorius Marx 270</name>
    <dbReference type="NCBI Taxonomy" id="870435"/>
    <lineage>
        <taxon>Eukaryota</taxon>
        <taxon>Fungi</taxon>
        <taxon>Dikarya</taxon>
        <taxon>Basidiomycota</taxon>
        <taxon>Agaricomycotina</taxon>
        <taxon>Agaricomycetes</taxon>
        <taxon>Agaricomycetidae</taxon>
        <taxon>Boletales</taxon>
        <taxon>Sclerodermatineae</taxon>
        <taxon>Pisolithaceae</taxon>
        <taxon>Pisolithus</taxon>
    </lineage>
</organism>
<dbReference type="PROSITE" id="PS51867">
    <property type="entry name" value="ZF_RING_GID"/>
    <property type="match status" value="1"/>
</dbReference>
<dbReference type="GO" id="GO:0061630">
    <property type="term" value="F:ubiquitin protein ligase activity"/>
    <property type="evidence" value="ECO:0007669"/>
    <property type="project" value="InterPro"/>
</dbReference>
<evidence type="ECO:0000259" key="9">
    <source>
        <dbReference type="PROSITE" id="PS51867"/>
    </source>
</evidence>
<evidence type="ECO:0000256" key="6">
    <source>
        <dbReference type="ARBA" id="ARBA00022833"/>
    </source>
</evidence>
<evidence type="ECO:0000256" key="3">
    <source>
        <dbReference type="ARBA" id="ARBA00022490"/>
    </source>
</evidence>
<keyword evidence="11" id="KW-1185">Reference proteome</keyword>
<proteinExistence type="inferred from homology"/>
<feature type="domain" description="CTLH" evidence="8">
    <location>
        <begin position="162"/>
        <end position="218"/>
    </location>
</feature>
<dbReference type="GO" id="GO:0043161">
    <property type="term" value="P:proteasome-mediated ubiquitin-dependent protein catabolic process"/>
    <property type="evidence" value="ECO:0007669"/>
    <property type="project" value="InterPro"/>
</dbReference>
<keyword evidence="4" id="KW-0479">Metal-binding</keyword>
<dbReference type="EMBL" id="KN831945">
    <property type="protein sequence ID" value="KIO14360.1"/>
    <property type="molecule type" value="Genomic_DNA"/>
</dbReference>
<evidence type="ECO:0000256" key="1">
    <source>
        <dbReference type="ARBA" id="ARBA00004496"/>
    </source>
</evidence>
<comment type="similarity">
    <text evidence="2">Belongs to the FYV10 family.</text>
</comment>
<dbReference type="PROSITE" id="PS50897">
    <property type="entry name" value="CTLH"/>
    <property type="match status" value="1"/>
</dbReference>
<evidence type="ECO:0000313" key="11">
    <source>
        <dbReference type="Proteomes" id="UP000054217"/>
    </source>
</evidence>
<dbReference type="HOGENOM" id="CLU_027445_2_0_1"/>
<evidence type="ECO:0000313" key="10">
    <source>
        <dbReference type="EMBL" id="KIO14360.1"/>
    </source>
</evidence>
<dbReference type="GO" id="GO:0008270">
    <property type="term" value="F:zinc ion binding"/>
    <property type="evidence" value="ECO:0007669"/>
    <property type="project" value="UniProtKB-KW"/>
</dbReference>
<dbReference type="PANTHER" id="PTHR12170:SF2">
    <property type="entry name" value="E3 UBIQUITIN-PROTEIN TRANSFERASE MAEA"/>
    <property type="match status" value="1"/>
</dbReference>
<dbReference type="AlphaFoldDB" id="A0A0C3PJM2"/>
<comment type="subcellular location">
    <subcellularLocation>
        <location evidence="1">Cytoplasm</location>
    </subcellularLocation>
</comment>
<evidence type="ECO:0000256" key="5">
    <source>
        <dbReference type="ARBA" id="ARBA00022771"/>
    </source>
</evidence>
<dbReference type="InParanoid" id="A0A0C3PJM2"/>
<dbReference type="CDD" id="cd16659">
    <property type="entry name" value="RING-Ubox_Emp"/>
    <property type="match status" value="1"/>
</dbReference>
<dbReference type="GO" id="GO:0034657">
    <property type="term" value="C:GID complex"/>
    <property type="evidence" value="ECO:0007669"/>
    <property type="project" value="TreeGrafter"/>
</dbReference>
<dbReference type="SUPFAM" id="SSF57850">
    <property type="entry name" value="RING/U-box"/>
    <property type="match status" value="1"/>
</dbReference>
<reference evidence="11" key="2">
    <citation type="submission" date="2015-01" db="EMBL/GenBank/DDBJ databases">
        <title>Evolutionary Origins and Diversification of the Mycorrhizal Mutualists.</title>
        <authorList>
            <consortium name="DOE Joint Genome Institute"/>
            <consortium name="Mycorrhizal Genomics Consortium"/>
            <person name="Kohler A."/>
            <person name="Kuo A."/>
            <person name="Nagy L.G."/>
            <person name="Floudas D."/>
            <person name="Copeland A."/>
            <person name="Barry K.W."/>
            <person name="Cichocki N."/>
            <person name="Veneault-Fourrey C."/>
            <person name="LaButti K."/>
            <person name="Lindquist E.A."/>
            <person name="Lipzen A."/>
            <person name="Lundell T."/>
            <person name="Morin E."/>
            <person name="Murat C."/>
            <person name="Riley R."/>
            <person name="Ohm R."/>
            <person name="Sun H."/>
            <person name="Tunlid A."/>
            <person name="Henrissat B."/>
            <person name="Grigoriev I.V."/>
            <person name="Hibbett D.S."/>
            <person name="Martin F."/>
        </authorList>
    </citation>
    <scope>NUCLEOTIDE SEQUENCE [LARGE SCALE GENOMIC DNA]</scope>
    <source>
        <strain evidence="11">Marx 270</strain>
    </source>
</reference>
<keyword evidence="5 7" id="KW-0863">Zinc-finger</keyword>
<dbReference type="InterPro" id="IPR044063">
    <property type="entry name" value="ZF_RING_GID"/>
</dbReference>
<name>A0A0C3PJM2_PISTI</name>
<dbReference type="Proteomes" id="UP000054217">
    <property type="component" value="Unassembled WGS sequence"/>
</dbReference>
<evidence type="ECO:0008006" key="12">
    <source>
        <dbReference type="Google" id="ProtNLM"/>
    </source>
</evidence>
<dbReference type="OrthoDB" id="1933455at2759"/>